<accession>D8LKS2</accession>
<gene>
    <name evidence="1" type="ORF">Esi_0031_0007</name>
</gene>
<keyword evidence="2" id="KW-1185">Reference proteome</keyword>
<dbReference type="Proteomes" id="UP000002630">
    <property type="component" value="Unassembled WGS sequence"/>
</dbReference>
<evidence type="ECO:0000313" key="2">
    <source>
        <dbReference type="Proteomes" id="UP000002630"/>
    </source>
</evidence>
<evidence type="ECO:0000313" key="1">
    <source>
        <dbReference type="EMBL" id="CBN80055.1"/>
    </source>
</evidence>
<proteinExistence type="predicted"/>
<reference evidence="1 2" key="1">
    <citation type="journal article" date="2010" name="Nature">
        <title>The Ectocarpus genome and the independent evolution of multicellularity in brown algae.</title>
        <authorList>
            <person name="Cock J.M."/>
            <person name="Sterck L."/>
            <person name="Rouze P."/>
            <person name="Scornet D."/>
            <person name="Allen A.E."/>
            <person name="Amoutzias G."/>
            <person name="Anthouard V."/>
            <person name="Artiguenave F."/>
            <person name="Aury J.M."/>
            <person name="Badger J.H."/>
            <person name="Beszteri B."/>
            <person name="Billiau K."/>
            <person name="Bonnet E."/>
            <person name="Bothwell J.H."/>
            <person name="Bowler C."/>
            <person name="Boyen C."/>
            <person name="Brownlee C."/>
            <person name="Carrano C.J."/>
            <person name="Charrier B."/>
            <person name="Cho G.Y."/>
            <person name="Coelho S.M."/>
            <person name="Collen J."/>
            <person name="Corre E."/>
            <person name="Da Silva C."/>
            <person name="Delage L."/>
            <person name="Delaroque N."/>
            <person name="Dittami S.M."/>
            <person name="Doulbeau S."/>
            <person name="Elias M."/>
            <person name="Farnham G."/>
            <person name="Gachon C.M."/>
            <person name="Gschloessl B."/>
            <person name="Heesch S."/>
            <person name="Jabbari K."/>
            <person name="Jubin C."/>
            <person name="Kawai H."/>
            <person name="Kimura K."/>
            <person name="Kloareg B."/>
            <person name="Kupper F.C."/>
            <person name="Lang D."/>
            <person name="Le Bail A."/>
            <person name="Leblanc C."/>
            <person name="Lerouge P."/>
            <person name="Lohr M."/>
            <person name="Lopez P.J."/>
            <person name="Martens C."/>
            <person name="Maumus F."/>
            <person name="Michel G."/>
            <person name="Miranda-Saavedra D."/>
            <person name="Morales J."/>
            <person name="Moreau H."/>
            <person name="Motomura T."/>
            <person name="Nagasato C."/>
            <person name="Napoli C.A."/>
            <person name="Nelson D.R."/>
            <person name="Nyvall-Collen P."/>
            <person name="Peters A.F."/>
            <person name="Pommier C."/>
            <person name="Potin P."/>
            <person name="Poulain J."/>
            <person name="Quesneville H."/>
            <person name="Read B."/>
            <person name="Rensing S.A."/>
            <person name="Ritter A."/>
            <person name="Rousvoal S."/>
            <person name="Samanta M."/>
            <person name="Samson G."/>
            <person name="Schroeder D.C."/>
            <person name="Segurens B."/>
            <person name="Strittmatter M."/>
            <person name="Tonon T."/>
            <person name="Tregear J.W."/>
            <person name="Valentin K."/>
            <person name="von Dassow P."/>
            <person name="Yamagishi T."/>
            <person name="Van de Peer Y."/>
            <person name="Wincker P."/>
        </authorList>
    </citation>
    <scope>NUCLEOTIDE SEQUENCE [LARGE SCALE GENOMIC DNA]</scope>
    <source>
        <strain evidence="2">Ec32 / CCAP1310/4</strain>
    </source>
</reference>
<dbReference type="EMBL" id="FN649760">
    <property type="protein sequence ID" value="CBN80055.1"/>
    <property type="molecule type" value="Genomic_DNA"/>
</dbReference>
<protein>
    <submittedName>
        <fullName evidence="1">Uncharacterized protein</fullName>
    </submittedName>
</protein>
<sequence>MGQRALCRWIRRRPVLRSRRSWRGSPRVYPPRGAPGISREGNCGIIDYFKKQLLSKWLQSTELLVVCYDRQELVPVIKGHEQLGRSEKLADDVWTGDTKPNGIVAFYGVGGEPDLSADHPPGVDAEGIGLEMAREGAGEALPETEPLLYFRDRTDTIEGVERQRGPYIGEAELSVIHFIAWAKKYWGKSFDKWVVSSVDTDLWMIILLAMTTGWLTPRGERAVDVTVLRVVGGETKFLWMNGVFASICELPDRSESAWPPLTFGSWIPTDNDKADLGLER</sequence>
<dbReference type="AlphaFoldDB" id="D8LKS2"/>
<dbReference type="InParanoid" id="D8LKS2"/>
<name>D8LKS2_ECTSI</name>
<dbReference type="OrthoDB" id="219664at2759"/>
<organism evidence="1 2">
    <name type="scientific">Ectocarpus siliculosus</name>
    <name type="common">Brown alga</name>
    <name type="synonym">Conferva siliculosa</name>
    <dbReference type="NCBI Taxonomy" id="2880"/>
    <lineage>
        <taxon>Eukaryota</taxon>
        <taxon>Sar</taxon>
        <taxon>Stramenopiles</taxon>
        <taxon>Ochrophyta</taxon>
        <taxon>PX clade</taxon>
        <taxon>Phaeophyceae</taxon>
        <taxon>Ectocarpales</taxon>
        <taxon>Ectocarpaceae</taxon>
        <taxon>Ectocarpus</taxon>
    </lineage>
</organism>